<dbReference type="Gene3D" id="1.10.555.10">
    <property type="entry name" value="Rho GTPase activation protein"/>
    <property type="match status" value="1"/>
</dbReference>
<name>A0A9P1IGF0_9PELO</name>
<evidence type="ECO:0000256" key="4">
    <source>
        <dbReference type="PROSITE-ProRule" id="PRU00191"/>
    </source>
</evidence>
<dbReference type="FunFam" id="3.30.60.20:FF:000025">
    <property type="entry name" value="Chimaerin"/>
    <property type="match status" value="1"/>
</dbReference>
<evidence type="ECO:0000259" key="7">
    <source>
        <dbReference type="PROSITE" id="PS50238"/>
    </source>
</evidence>
<feature type="domain" description="Rho-GAP" evidence="7">
    <location>
        <begin position="230"/>
        <end position="414"/>
    </location>
</feature>
<keyword evidence="1" id="KW-0343">GTPase activation</keyword>
<dbReference type="Pfam" id="PF00620">
    <property type="entry name" value="RhoGAP"/>
    <property type="match status" value="1"/>
</dbReference>
<evidence type="ECO:0000259" key="6">
    <source>
        <dbReference type="PROSITE" id="PS50081"/>
    </source>
</evidence>
<dbReference type="CDD" id="cd00159">
    <property type="entry name" value="RhoGAP"/>
    <property type="match status" value="1"/>
</dbReference>
<dbReference type="Proteomes" id="UP001152747">
    <property type="component" value="Unassembled WGS sequence"/>
</dbReference>
<dbReference type="AlphaFoldDB" id="A0A9P1IGF0"/>
<dbReference type="SUPFAM" id="SSF55550">
    <property type="entry name" value="SH2 domain"/>
    <property type="match status" value="1"/>
</dbReference>
<dbReference type="Pfam" id="PF00130">
    <property type="entry name" value="C1_1"/>
    <property type="match status" value="1"/>
</dbReference>
<dbReference type="PROSITE" id="PS50001">
    <property type="entry name" value="SH2"/>
    <property type="match status" value="1"/>
</dbReference>
<keyword evidence="2" id="KW-0479">Metal-binding</keyword>
<evidence type="ECO:0000256" key="2">
    <source>
        <dbReference type="ARBA" id="ARBA00022723"/>
    </source>
</evidence>
<dbReference type="EMBL" id="CANHGI010000003">
    <property type="protein sequence ID" value="CAI5444590.1"/>
    <property type="molecule type" value="Genomic_DNA"/>
</dbReference>
<dbReference type="InterPro" id="IPR051854">
    <property type="entry name" value="Rho-type_GAP"/>
</dbReference>
<dbReference type="InterPro" id="IPR046349">
    <property type="entry name" value="C1-like_sf"/>
</dbReference>
<proteinExistence type="predicted"/>
<dbReference type="FunFam" id="3.30.505.10:FF:000019">
    <property type="entry name" value="Chimaerin"/>
    <property type="match status" value="1"/>
</dbReference>
<dbReference type="InterPro" id="IPR002219">
    <property type="entry name" value="PKC_DAG/PE"/>
</dbReference>
<organism evidence="8 9">
    <name type="scientific">Caenorhabditis angaria</name>
    <dbReference type="NCBI Taxonomy" id="860376"/>
    <lineage>
        <taxon>Eukaryota</taxon>
        <taxon>Metazoa</taxon>
        <taxon>Ecdysozoa</taxon>
        <taxon>Nematoda</taxon>
        <taxon>Chromadorea</taxon>
        <taxon>Rhabditida</taxon>
        <taxon>Rhabditina</taxon>
        <taxon>Rhabditomorpha</taxon>
        <taxon>Rhabditoidea</taxon>
        <taxon>Rhabditidae</taxon>
        <taxon>Peloderinae</taxon>
        <taxon>Caenorhabditis</taxon>
    </lineage>
</organism>
<dbReference type="InterPro" id="IPR000980">
    <property type="entry name" value="SH2"/>
</dbReference>
<dbReference type="Pfam" id="PF00017">
    <property type="entry name" value="SH2"/>
    <property type="match status" value="1"/>
</dbReference>
<dbReference type="SMART" id="SM00324">
    <property type="entry name" value="RhoGAP"/>
    <property type="match status" value="1"/>
</dbReference>
<dbReference type="InterPro" id="IPR000198">
    <property type="entry name" value="RhoGAP_dom"/>
</dbReference>
<dbReference type="PROSITE" id="PS50081">
    <property type="entry name" value="ZF_DAG_PE_2"/>
    <property type="match status" value="1"/>
</dbReference>
<dbReference type="GO" id="GO:0046872">
    <property type="term" value="F:metal ion binding"/>
    <property type="evidence" value="ECO:0007669"/>
    <property type="project" value="UniProtKB-KW"/>
</dbReference>
<keyword evidence="3" id="KW-0862">Zinc</keyword>
<dbReference type="SMART" id="SM00109">
    <property type="entry name" value="C1"/>
    <property type="match status" value="1"/>
</dbReference>
<protein>
    <submittedName>
        <fullName evidence="8">Uncharacterized protein</fullName>
    </submittedName>
</protein>
<dbReference type="PANTHER" id="PTHR46075">
    <property type="entry name" value="CHIMERIN FAMILY MEMBER"/>
    <property type="match status" value="1"/>
</dbReference>
<dbReference type="PROSITE" id="PS50238">
    <property type="entry name" value="RHOGAP"/>
    <property type="match status" value="1"/>
</dbReference>
<feature type="domain" description="Phorbol-ester/DAG-type" evidence="6">
    <location>
        <begin position="167"/>
        <end position="217"/>
    </location>
</feature>
<dbReference type="OrthoDB" id="3196451at2759"/>
<reference evidence="8" key="1">
    <citation type="submission" date="2022-11" db="EMBL/GenBank/DDBJ databases">
        <authorList>
            <person name="Kikuchi T."/>
        </authorList>
    </citation>
    <scope>NUCLEOTIDE SEQUENCE</scope>
    <source>
        <strain evidence="8">PS1010</strain>
    </source>
</reference>
<comment type="caution">
    <text evidence="8">The sequence shown here is derived from an EMBL/GenBank/DDBJ whole genome shotgun (WGS) entry which is preliminary data.</text>
</comment>
<dbReference type="SMART" id="SM00252">
    <property type="entry name" value="SH2"/>
    <property type="match status" value="1"/>
</dbReference>
<dbReference type="GO" id="GO:0007165">
    <property type="term" value="P:signal transduction"/>
    <property type="evidence" value="ECO:0007669"/>
    <property type="project" value="InterPro"/>
</dbReference>
<dbReference type="Gene3D" id="3.30.505.10">
    <property type="entry name" value="SH2 domain"/>
    <property type="match status" value="1"/>
</dbReference>
<dbReference type="CDD" id="cd20806">
    <property type="entry name" value="C1_CHN"/>
    <property type="match status" value="1"/>
</dbReference>
<dbReference type="GO" id="GO:0005096">
    <property type="term" value="F:GTPase activator activity"/>
    <property type="evidence" value="ECO:0007669"/>
    <property type="project" value="UniProtKB-KW"/>
</dbReference>
<accession>A0A9P1IGF0</accession>
<dbReference type="PRINTS" id="PR00008">
    <property type="entry name" value="DAGPEDOMAIN"/>
</dbReference>
<dbReference type="SUPFAM" id="SSF48350">
    <property type="entry name" value="GTPase activation domain, GAP"/>
    <property type="match status" value="1"/>
</dbReference>
<keyword evidence="9" id="KW-1185">Reference proteome</keyword>
<evidence type="ECO:0000256" key="1">
    <source>
        <dbReference type="ARBA" id="ARBA00022468"/>
    </source>
</evidence>
<feature type="domain" description="SH2" evidence="5">
    <location>
        <begin position="49"/>
        <end position="118"/>
    </location>
</feature>
<dbReference type="InterPro" id="IPR036860">
    <property type="entry name" value="SH2_dom_sf"/>
</dbReference>
<gene>
    <name evidence="8" type="ORF">CAMP_LOCUS7227</name>
</gene>
<dbReference type="InterPro" id="IPR008936">
    <property type="entry name" value="Rho_GTPase_activation_prot"/>
</dbReference>
<keyword evidence="4" id="KW-0727">SH2 domain</keyword>
<dbReference type="Gene3D" id="3.30.60.20">
    <property type="match status" value="1"/>
</dbReference>
<dbReference type="PROSITE" id="PS00479">
    <property type="entry name" value="ZF_DAG_PE_1"/>
    <property type="match status" value="1"/>
</dbReference>
<dbReference type="PANTHER" id="PTHR46075:SF2">
    <property type="entry name" value="RHO GTPASE ACTIVATING PROTEIN AT 5A, ISOFORM A"/>
    <property type="match status" value="1"/>
</dbReference>
<evidence type="ECO:0000259" key="5">
    <source>
        <dbReference type="PROSITE" id="PS50001"/>
    </source>
</evidence>
<evidence type="ECO:0000256" key="3">
    <source>
        <dbReference type="ARBA" id="ARBA00022833"/>
    </source>
</evidence>
<evidence type="ECO:0000313" key="8">
    <source>
        <dbReference type="EMBL" id="CAI5444590.1"/>
    </source>
</evidence>
<dbReference type="InterPro" id="IPR020454">
    <property type="entry name" value="DAG/PE-bd"/>
</dbReference>
<sequence length="417" mass="47777">MDDDSLAGNSGGKGYWKQNLYLLQEKAPKPNAVLCRRQLENRPRQYGQEFHGLIERADAERMLLQSGEGAYLVRESTRSKDAYTLCMVFEGKVMNYKLFYDGAFYVGEKRFDTMDLLVADGLISMFVDLHASDYIKRMADEAIYEDSPYSKYTNATSDIARRPITRSHNFSSYTFKAPHYCDYCRNFLWGLVHQGMRCEDCGFAAHKKCSEKTLHDCRPEAKYVKRMFAVDITTLCMAHSTDLPPVVTLCIDEVESRGLNVEGIYRVSGSHEHMEKLRQQFDSNQNVDLNNVADIHTVCGLLKLYFRLLPQQLIPFSVHKNMLLAYQETNNRPIHDRIRILRKTIMELSDANIITLGAILAHLKKVSEHSSQNKMTIENLATIFSPTLFCSGAIPAMPNHQLLHFMISNPRIVPKHQ</sequence>
<evidence type="ECO:0000313" key="9">
    <source>
        <dbReference type="Proteomes" id="UP001152747"/>
    </source>
</evidence>
<dbReference type="SUPFAM" id="SSF57889">
    <property type="entry name" value="Cysteine-rich domain"/>
    <property type="match status" value="1"/>
</dbReference>